<evidence type="ECO:0000313" key="1">
    <source>
        <dbReference type="EMBL" id="KAL3772047.1"/>
    </source>
</evidence>
<evidence type="ECO:0000313" key="2">
    <source>
        <dbReference type="Proteomes" id="UP001530293"/>
    </source>
</evidence>
<dbReference type="AlphaFoldDB" id="A0ABD3N7N4"/>
<gene>
    <name evidence="1" type="ORF">ACHAWU_008069</name>
</gene>
<reference evidence="1 2" key="1">
    <citation type="submission" date="2024-10" db="EMBL/GenBank/DDBJ databases">
        <title>Updated reference genomes for cyclostephanoid diatoms.</title>
        <authorList>
            <person name="Roberts W.R."/>
            <person name="Alverson A.J."/>
        </authorList>
    </citation>
    <scope>NUCLEOTIDE SEQUENCE [LARGE SCALE GENOMIC DNA]</scope>
    <source>
        <strain evidence="1 2">AJA232-27</strain>
    </source>
</reference>
<comment type="caution">
    <text evidence="1">The sequence shown here is derived from an EMBL/GenBank/DDBJ whole genome shotgun (WGS) entry which is preliminary data.</text>
</comment>
<dbReference type="EMBL" id="JALLBG020000017">
    <property type="protein sequence ID" value="KAL3772047.1"/>
    <property type="molecule type" value="Genomic_DNA"/>
</dbReference>
<keyword evidence="2" id="KW-1185">Reference proteome</keyword>
<organism evidence="1 2">
    <name type="scientific">Discostella pseudostelligera</name>
    <dbReference type="NCBI Taxonomy" id="259834"/>
    <lineage>
        <taxon>Eukaryota</taxon>
        <taxon>Sar</taxon>
        <taxon>Stramenopiles</taxon>
        <taxon>Ochrophyta</taxon>
        <taxon>Bacillariophyta</taxon>
        <taxon>Coscinodiscophyceae</taxon>
        <taxon>Thalassiosirophycidae</taxon>
        <taxon>Stephanodiscales</taxon>
        <taxon>Stephanodiscaceae</taxon>
        <taxon>Discostella</taxon>
    </lineage>
</organism>
<proteinExistence type="predicted"/>
<dbReference type="Proteomes" id="UP001530293">
    <property type="component" value="Unassembled WGS sequence"/>
</dbReference>
<protein>
    <submittedName>
        <fullName evidence="1">Uncharacterized protein</fullName>
    </submittedName>
</protein>
<name>A0ABD3N7N4_9STRA</name>
<sequence length="115" mass="12732">MSGDSSSSSTFCTLGNMMHQSLAVRRREITAESSNNDNNRWDAYIHMPVIIPDDTTHGGGSGSEIYRHHDHDNIKDIQHSDDDVAGHNNVHGRIPLYIIPFISGIIFTTSVSQLV</sequence>
<accession>A0ABD3N7N4</accession>